<dbReference type="RefSeq" id="WP_330146534.1">
    <property type="nucleotide sequence ID" value="NZ_JAZDQU010000002.1"/>
</dbReference>
<dbReference type="Pfam" id="PF00027">
    <property type="entry name" value="cNMP_binding"/>
    <property type="match status" value="1"/>
</dbReference>
<dbReference type="CDD" id="cd00038">
    <property type="entry name" value="CAP_ED"/>
    <property type="match status" value="1"/>
</dbReference>
<comment type="caution">
    <text evidence="2">The sequence shown here is derived from an EMBL/GenBank/DDBJ whole genome shotgun (WGS) entry which is preliminary data.</text>
</comment>
<organism evidence="2 3">
    <name type="scientific">Pedobacter flavus</name>
    <dbReference type="NCBI Taxonomy" id="3113906"/>
    <lineage>
        <taxon>Bacteria</taxon>
        <taxon>Pseudomonadati</taxon>
        <taxon>Bacteroidota</taxon>
        <taxon>Sphingobacteriia</taxon>
        <taxon>Sphingobacteriales</taxon>
        <taxon>Sphingobacteriaceae</taxon>
        <taxon>Pedobacter</taxon>
    </lineage>
</organism>
<dbReference type="InterPro" id="IPR014710">
    <property type="entry name" value="RmlC-like_jellyroll"/>
</dbReference>
<protein>
    <submittedName>
        <fullName evidence="2">Crp/Fnr family transcriptional regulator</fullName>
    </submittedName>
</protein>
<dbReference type="Gene3D" id="2.60.120.10">
    <property type="entry name" value="Jelly Rolls"/>
    <property type="match status" value="1"/>
</dbReference>
<name>A0ABU7H2V5_9SPHI</name>
<reference evidence="2 3" key="1">
    <citation type="submission" date="2024-01" db="EMBL/GenBank/DDBJ databases">
        <title>Pedobacter sp. nov., isolated from oil-contaminated soil.</title>
        <authorList>
            <person name="Le N.T.T."/>
        </authorList>
    </citation>
    <scope>NUCLEOTIDE SEQUENCE [LARGE SCALE GENOMIC DNA]</scope>
    <source>
        <strain evidence="2 3">VNH31</strain>
    </source>
</reference>
<dbReference type="Proteomes" id="UP001337681">
    <property type="component" value="Unassembled WGS sequence"/>
</dbReference>
<keyword evidence="3" id="KW-1185">Reference proteome</keyword>
<evidence type="ECO:0000313" key="2">
    <source>
        <dbReference type="EMBL" id="MEE1885639.1"/>
    </source>
</evidence>
<evidence type="ECO:0000313" key="3">
    <source>
        <dbReference type="Proteomes" id="UP001337681"/>
    </source>
</evidence>
<dbReference type="SUPFAM" id="SSF51206">
    <property type="entry name" value="cAMP-binding domain-like"/>
    <property type="match status" value="1"/>
</dbReference>
<feature type="domain" description="Cyclic nucleotide-binding" evidence="1">
    <location>
        <begin position="36"/>
        <end position="121"/>
    </location>
</feature>
<gene>
    <name evidence="2" type="ORF">VRU49_09450</name>
</gene>
<dbReference type="InterPro" id="IPR000595">
    <property type="entry name" value="cNMP-bd_dom"/>
</dbReference>
<sequence length="194" mass="23005">MQFHSMFNLLEKYLRERDNIDDEKLQYIFKHFKRIKTKRNQILLNYDEVCMHNYFINKGCLRIFTVNNAGIESSRNFFFEGSFGTALPSLIDQKPANEYVQTIEPSELLVISKDDYFKLIEEIPACRKIYREKIELGYIYAQQRIYTFQGMDALEKVKWLMNHQPTFLLRVSNKMAASYLGISPSTLSRIKTKL</sequence>
<accession>A0ABU7H2V5</accession>
<dbReference type="InterPro" id="IPR018490">
    <property type="entry name" value="cNMP-bd_dom_sf"/>
</dbReference>
<dbReference type="EMBL" id="JAZDQU010000002">
    <property type="protein sequence ID" value="MEE1885639.1"/>
    <property type="molecule type" value="Genomic_DNA"/>
</dbReference>
<proteinExistence type="predicted"/>
<evidence type="ECO:0000259" key="1">
    <source>
        <dbReference type="Pfam" id="PF00027"/>
    </source>
</evidence>